<dbReference type="Proteomes" id="UP000317624">
    <property type="component" value="Unassembled WGS sequence"/>
</dbReference>
<feature type="transmembrane region" description="Helical" evidence="1">
    <location>
        <begin position="52"/>
        <end position="73"/>
    </location>
</feature>
<keyword evidence="1" id="KW-0812">Transmembrane</keyword>
<keyword evidence="3" id="KW-1185">Reference proteome</keyword>
<keyword evidence="1" id="KW-0472">Membrane</keyword>
<organism evidence="2 3">
    <name type="scientific">Hymenobacter setariae</name>
    <dbReference type="NCBI Taxonomy" id="2594794"/>
    <lineage>
        <taxon>Bacteria</taxon>
        <taxon>Pseudomonadati</taxon>
        <taxon>Bacteroidota</taxon>
        <taxon>Cytophagia</taxon>
        <taxon>Cytophagales</taxon>
        <taxon>Hymenobacteraceae</taxon>
        <taxon>Hymenobacter</taxon>
    </lineage>
</organism>
<gene>
    <name evidence="2" type="ORF">FNT36_00115</name>
</gene>
<dbReference type="RefSeq" id="WP_144842762.1">
    <property type="nucleotide sequence ID" value="NZ_VMRJ01000001.1"/>
</dbReference>
<comment type="caution">
    <text evidence="2">The sequence shown here is derived from an EMBL/GenBank/DDBJ whole genome shotgun (WGS) entry which is preliminary data.</text>
</comment>
<proteinExistence type="predicted"/>
<evidence type="ECO:0000313" key="3">
    <source>
        <dbReference type="Proteomes" id="UP000317624"/>
    </source>
</evidence>
<protein>
    <submittedName>
        <fullName evidence="2">Uncharacterized protein</fullName>
    </submittedName>
</protein>
<accession>A0A558C189</accession>
<dbReference type="AlphaFoldDB" id="A0A558C189"/>
<evidence type="ECO:0000313" key="2">
    <source>
        <dbReference type="EMBL" id="TVT42545.1"/>
    </source>
</evidence>
<evidence type="ECO:0000256" key="1">
    <source>
        <dbReference type="SAM" id="Phobius"/>
    </source>
</evidence>
<sequence>MQALSHPTSAQPDATVYKFRLNGCAIVLVFQCLVMTLPTLKLLKVPVVSNWSWLWVTLPVWAPSVLLAVVLVGEKVMQWGKAKAASPARNLVVEPSPINC</sequence>
<keyword evidence="1" id="KW-1133">Transmembrane helix</keyword>
<feature type="transmembrane region" description="Helical" evidence="1">
    <location>
        <begin position="21"/>
        <end position="40"/>
    </location>
</feature>
<name>A0A558C189_9BACT</name>
<reference evidence="2 3" key="1">
    <citation type="submission" date="2019-07" db="EMBL/GenBank/DDBJ databases">
        <title>Hymenobacter sp. straun FUR1 Genome sequencing and assembly.</title>
        <authorList>
            <person name="Chhetri G."/>
        </authorList>
    </citation>
    <scope>NUCLEOTIDE SEQUENCE [LARGE SCALE GENOMIC DNA]</scope>
    <source>
        <strain evidence="2 3">Fur1</strain>
    </source>
</reference>
<dbReference type="EMBL" id="VMRJ01000001">
    <property type="protein sequence ID" value="TVT42545.1"/>
    <property type="molecule type" value="Genomic_DNA"/>
</dbReference>